<dbReference type="Proteomes" id="UP000433883">
    <property type="component" value="Unassembled WGS sequence"/>
</dbReference>
<dbReference type="EMBL" id="WNWQ01001508">
    <property type="protein sequence ID" value="KAE9961465.1"/>
    <property type="molecule type" value="Genomic_DNA"/>
</dbReference>
<gene>
    <name evidence="2" type="ORF">BLS_002011</name>
</gene>
<feature type="compositionally biased region" description="Acidic residues" evidence="1">
    <location>
        <begin position="419"/>
        <end position="444"/>
    </location>
</feature>
<protein>
    <submittedName>
        <fullName evidence="2">Uncharacterized protein</fullName>
    </submittedName>
</protein>
<feature type="compositionally biased region" description="Acidic residues" evidence="1">
    <location>
        <begin position="387"/>
        <end position="403"/>
    </location>
</feature>
<feature type="region of interest" description="Disordered" evidence="1">
    <location>
        <begin position="1"/>
        <end position="32"/>
    </location>
</feature>
<organism evidence="2 3">
    <name type="scientific">Venturia inaequalis</name>
    <name type="common">Apple scab fungus</name>
    <dbReference type="NCBI Taxonomy" id="5025"/>
    <lineage>
        <taxon>Eukaryota</taxon>
        <taxon>Fungi</taxon>
        <taxon>Dikarya</taxon>
        <taxon>Ascomycota</taxon>
        <taxon>Pezizomycotina</taxon>
        <taxon>Dothideomycetes</taxon>
        <taxon>Pleosporomycetidae</taxon>
        <taxon>Venturiales</taxon>
        <taxon>Venturiaceae</taxon>
        <taxon>Venturia</taxon>
    </lineage>
</organism>
<sequence>MSLNDQTTRAVSKTGQPARQKQGPNKSRKQDTKKILLDLRALQVTNSALPKDGSQESTTRRKSAIAEAFNLVQRLKDRDSRKIATDREEAIISDPSKLRKQILRAEIDPLAHQSMYDRVAWFDICWKDSDLNCESELLEFAKWRENCLFHEATSDILIILDCCNAGNFIKSTLGKTRKPSSSARGAQRIEVLGACHARQTTWAAGPGTFTYRLAKVMAKFRYAGEDMSTETLNHEMYRLYESEEEIFNPFQLTLKKGHGQSFNLAPLYNKEFSSSSRSTIRLRHILDLTSAIRAAAESIRAEHVSEIENFDWETSETPVDIDDSLGSVYAPPVTTPRDLKIEKSLVPHSWRSELDKLSRDDTLDRKQYDDWKSRNPGVGEPLWDSDSLSESEEEGEEGGDSEDEHSNADQTVWDSGLSSEEEEEREETEDEEDEDEHEDSAENEVIEKKPRQRPKSKSRQRPRPNSQMLRE</sequence>
<feature type="compositionally biased region" description="Polar residues" evidence="1">
    <location>
        <begin position="408"/>
        <end position="418"/>
    </location>
</feature>
<evidence type="ECO:0000256" key="1">
    <source>
        <dbReference type="SAM" id="MobiDB-lite"/>
    </source>
</evidence>
<reference evidence="2 3" key="1">
    <citation type="submission" date="2019-11" db="EMBL/GenBank/DDBJ databases">
        <title>Venturia inaequalis Genome Resource.</title>
        <authorList>
            <person name="Lichtner F.J."/>
        </authorList>
    </citation>
    <scope>NUCLEOTIDE SEQUENCE [LARGE SCALE GENOMIC DNA]</scope>
    <source>
        <strain evidence="2">Bline_iso_100314</strain>
    </source>
</reference>
<evidence type="ECO:0000313" key="3">
    <source>
        <dbReference type="Proteomes" id="UP000433883"/>
    </source>
</evidence>
<evidence type="ECO:0000313" key="2">
    <source>
        <dbReference type="EMBL" id="KAE9961465.1"/>
    </source>
</evidence>
<comment type="caution">
    <text evidence="2">The sequence shown here is derived from an EMBL/GenBank/DDBJ whole genome shotgun (WGS) entry which is preliminary data.</text>
</comment>
<accession>A0A8H3YIB0</accession>
<proteinExistence type="predicted"/>
<name>A0A8H3YIB0_VENIN</name>
<feature type="region of interest" description="Disordered" evidence="1">
    <location>
        <begin position="367"/>
        <end position="471"/>
    </location>
</feature>
<feature type="compositionally biased region" description="Basic residues" evidence="1">
    <location>
        <begin position="450"/>
        <end position="462"/>
    </location>
</feature>
<feature type="compositionally biased region" description="Polar residues" evidence="1">
    <location>
        <begin position="1"/>
        <end position="25"/>
    </location>
</feature>
<dbReference type="AlphaFoldDB" id="A0A8H3YIB0"/>